<dbReference type="GO" id="GO:0005524">
    <property type="term" value="F:ATP binding"/>
    <property type="evidence" value="ECO:0007669"/>
    <property type="project" value="UniProtKB-KW"/>
</dbReference>
<dbReference type="InterPro" id="IPR036187">
    <property type="entry name" value="DNA_mismatch_repair_MutS_sf"/>
</dbReference>
<sequence length="798" mass="89493">MANVTTFDSNNASKSFNAPKYKVTNNSRSFLASPGGNNSTNKYTVIALVEGRGNARGEIGMASMDVRYSEVSICQLMDTPSYSLLKIRLQLLDPVEVVVPEPPSDKSNNMDMLLEMIKTSCKSVQVTIVHRRYFNEGRGAEIVKQLAVPECSNINPGILKKYYCISSFAALIKYVEFIQNTMFAQHSLKVTYESMENSCMIDVNTLRNLEVIGGESRRENDSLYSVLNKCQTAGGDRTLRSNLLQPSANLEFINMRADCIEELTNSPSMLERLRATLSYMHDLGAVITVCVHLNKGDNARNAKHTIQQIINLQRTLHMMESLQKVLSVAKSRLFTIYASIDVTQFNRNDRRGSLAVKEQMIMAVREGIEILLDVPRKAYQELVVDVQQQGLVEAQNVPGAAMIHSLQKGFHMTVATNNPYRVKLPPNLIQVVRNRCSVSFTTRSLIQYNDRIQQFENEILIQSAGVIDGLLTEIRALIPSLYYCIEIISTCDYIASLAVYAAKAPSVRPVFSSSTVIKQGRHPVLEQSSDVTCNDTYMSNESRFIMITGPNMAGKSTYLKQVCLLQILAQMGSMVPAEFASFKLITRIFSRVGHNDDLSANLSAFALEMSEMNVITQFADPNSLVVIDELARSTSTEEGIGICYAICERLLSRKAFVLFATHFLDLALLEMNYPAIENYHFSIEVKKDSEGRETLEATHNMCKGTYKGPLYGLELAELTTFPETIVEKARDLAQKLRCNTEQRHNITENQIDNRILAQLAHKIMSIFPRANDAQPEQLADFLKELQIAYKKDTSFREG</sequence>
<keyword evidence="8" id="KW-1185">Reference proteome</keyword>
<organism evidence="7 8">
    <name type="scientific">Steinernema carpocapsae</name>
    <name type="common">Entomopathogenic nematode</name>
    <dbReference type="NCBI Taxonomy" id="34508"/>
    <lineage>
        <taxon>Eukaryota</taxon>
        <taxon>Metazoa</taxon>
        <taxon>Ecdysozoa</taxon>
        <taxon>Nematoda</taxon>
        <taxon>Chromadorea</taxon>
        <taxon>Rhabditida</taxon>
        <taxon>Tylenchina</taxon>
        <taxon>Panagrolaimomorpha</taxon>
        <taxon>Strongyloidoidea</taxon>
        <taxon>Steinernematidae</taxon>
        <taxon>Steinernema</taxon>
    </lineage>
</organism>
<dbReference type="AlphaFoldDB" id="A0A4U5ND61"/>
<dbReference type="SUPFAM" id="SSF52540">
    <property type="entry name" value="P-loop containing nucleoside triphosphate hydrolases"/>
    <property type="match status" value="1"/>
</dbReference>
<evidence type="ECO:0000256" key="5">
    <source>
        <dbReference type="ARBA" id="ARBA00023254"/>
    </source>
</evidence>
<evidence type="ECO:0000256" key="3">
    <source>
        <dbReference type="ARBA" id="ARBA00022840"/>
    </source>
</evidence>
<protein>
    <recommendedName>
        <fullName evidence="6">DNA mismatch repair proteins mutS family domain-containing protein</fullName>
    </recommendedName>
</protein>
<name>A0A4U5ND61_STECR</name>
<gene>
    <name evidence="7" type="ORF">L596_014866</name>
</gene>
<evidence type="ECO:0000256" key="1">
    <source>
        <dbReference type="ARBA" id="ARBA00006271"/>
    </source>
</evidence>
<dbReference type="GO" id="GO:0007131">
    <property type="term" value="P:reciprocal meiotic recombination"/>
    <property type="evidence" value="ECO:0007669"/>
    <property type="project" value="TreeGrafter"/>
</dbReference>
<dbReference type="PANTHER" id="PTHR11361">
    <property type="entry name" value="DNA MISMATCH REPAIR PROTEIN MUTS FAMILY MEMBER"/>
    <property type="match status" value="1"/>
</dbReference>
<keyword evidence="4" id="KW-0238">DNA-binding</keyword>
<keyword evidence="3" id="KW-0067">ATP-binding</keyword>
<dbReference type="InterPro" id="IPR000432">
    <property type="entry name" value="DNA_mismatch_repair_MutS_C"/>
</dbReference>
<dbReference type="GO" id="GO:0006298">
    <property type="term" value="P:mismatch repair"/>
    <property type="evidence" value="ECO:0007669"/>
    <property type="project" value="InterPro"/>
</dbReference>
<dbReference type="InterPro" id="IPR045076">
    <property type="entry name" value="MutS"/>
</dbReference>
<dbReference type="PIRSF" id="PIRSF005813">
    <property type="entry name" value="MSH2"/>
    <property type="match status" value="1"/>
</dbReference>
<dbReference type="GO" id="GO:0030983">
    <property type="term" value="F:mismatched DNA binding"/>
    <property type="evidence" value="ECO:0007669"/>
    <property type="project" value="InterPro"/>
</dbReference>
<dbReference type="InterPro" id="IPR007860">
    <property type="entry name" value="DNA_mmatch_repair_MutS_con_dom"/>
</dbReference>
<dbReference type="GO" id="GO:0140664">
    <property type="term" value="F:ATP-dependent DNA damage sensor activity"/>
    <property type="evidence" value="ECO:0007669"/>
    <property type="project" value="InterPro"/>
</dbReference>
<dbReference type="Pfam" id="PF05188">
    <property type="entry name" value="MutS_II"/>
    <property type="match status" value="1"/>
</dbReference>
<reference evidence="7 8" key="2">
    <citation type="journal article" date="2019" name="G3 (Bethesda)">
        <title>Hybrid Assembly of the Genome of the Entomopathogenic Nematode Steinernema carpocapsae Identifies the X-Chromosome.</title>
        <authorList>
            <person name="Serra L."/>
            <person name="Macchietto M."/>
            <person name="Macias-Munoz A."/>
            <person name="McGill C.J."/>
            <person name="Rodriguez I.M."/>
            <person name="Rodriguez B."/>
            <person name="Murad R."/>
            <person name="Mortazavi A."/>
        </authorList>
    </citation>
    <scope>NUCLEOTIDE SEQUENCE [LARGE SCALE GENOMIC DNA]</scope>
    <source>
        <strain evidence="7 8">ALL</strain>
    </source>
</reference>
<dbReference type="InterPro" id="IPR036678">
    <property type="entry name" value="MutS_con_dom_sf"/>
</dbReference>
<reference evidence="7 8" key="1">
    <citation type="journal article" date="2015" name="Genome Biol.">
        <title>Comparative genomics of Steinernema reveals deeply conserved gene regulatory networks.</title>
        <authorList>
            <person name="Dillman A.R."/>
            <person name="Macchietto M."/>
            <person name="Porter C.F."/>
            <person name="Rogers A."/>
            <person name="Williams B."/>
            <person name="Antoshechkin I."/>
            <person name="Lee M.M."/>
            <person name="Goodwin Z."/>
            <person name="Lu X."/>
            <person name="Lewis E.E."/>
            <person name="Goodrich-Blair H."/>
            <person name="Stock S.P."/>
            <person name="Adams B.J."/>
            <person name="Sternberg P.W."/>
            <person name="Mortazavi A."/>
        </authorList>
    </citation>
    <scope>NUCLEOTIDE SEQUENCE [LARGE SCALE GENOMIC DNA]</scope>
    <source>
        <strain evidence="7 8">ALL</strain>
    </source>
</reference>
<dbReference type="STRING" id="34508.A0A4U5ND61"/>
<dbReference type="InterPro" id="IPR027417">
    <property type="entry name" value="P-loop_NTPase"/>
</dbReference>
<evidence type="ECO:0000259" key="6">
    <source>
        <dbReference type="PROSITE" id="PS00486"/>
    </source>
</evidence>
<dbReference type="SUPFAM" id="SSF48334">
    <property type="entry name" value="DNA repair protein MutS, domain III"/>
    <property type="match status" value="1"/>
</dbReference>
<dbReference type="PANTHER" id="PTHR11361:SF21">
    <property type="entry name" value="MUTS PROTEIN HOMOLOG 4"/>
    <property type="match status" value="1"/>
</dbReference>
<evidence type="ECO:0000256" key="4">
    <source>
        <dbReference type="ARBA" id="ARBA00023125"/>
    </source>
</evidence>
<keyword evidence="2" id="KW-0547">Nucleotide-binding</keyword>
<dbReference type="EMBL" id="AZBU02000004">
    <property type="protein sequence ID" value="TKR80879.1"/>
    <property type="molecule type" value="Genomic_DNA"/>
</dbReference>
<dbReference type="Gene3D" id="3.30.420.110">
    <property type="entry name" value="MutS, connector domain"/>
    <property type="match status" value="1"/>
</dbReference>
<dbReference type="Gene3D" id="1.10.1420.10">
    <property type="match status" value="2"/>
</dbReference>
<dbReference type="SMART" id="SM00534">
    <property type="entry name" value="MUTSac"/>
    <property type="match status" value="1"/>
</dbReference>
<dbReference type="Proteomes" id="UP000298663">
    <property type="component" value="Unassembled WGS sequence"/>
</dbReference>
<dbReference type="OrthoDB" id="276261at2759"/>
<dbReference type="GO" id="GO:0005634">
    <property type="term" value="C:nucleus"/>
    <property type="evidence" value="ECO:0007669"/>
    <property type="project" value="TreeGrafter"/>
</dbReference>
<comment type="caution">
    <text evidence="7">The sequence shown here is derived from an EMBL/GenBank/DDBJ whole genome shotgun (WGS) entry which is preliminary data.</text>
</comment>
<keyword evidence="5" id="KW-0469">Meiosis</keyword>
<dbReference type="PROSITE" id="PS00486">
    <property type="entry name" value="DNA_MISMATCH_REPAIR_2"/>
    <property type="match status" value="1"/>
</dbReference>
<comment type="similarity">
    <text evidence="1">Belongs to the DNA mismatch repair MutS family.</text>
</comment>
<evidence type="ECO:0000256" key="2">
    <source>
        <dbReference type="ARBA" id="ARBA00022741"/>
    </source>
</evidence>
<dbReference type="SUPFAM" id="SSF53150">
    <property type="entry name" value="DNA repair protein MutS, domain II"/>
    <property type="match status" value="1"/>
</dbReference>
<dbReference type="FunFam" id="3.30.420.110:FF:000003">
    <property type="entry name" value="mutS protein homolog 4"/>
    <property type="match status" value="1"/>
</dbReference>
<dbReference type="FunFam" id="3.40.50.300:FF:000870">
    <property type="entry name" value="MutS protein homolog 4"/>
    <property type="match status" value="1"/>
</dbReference>
<dbReference type="Pfam" id="PF00488">
    <property type="entry name" value="MutS_V"/>
    <property type="match status" value="1"/>
</dbReference>
<dbReference type="Gene3D" id="3.40.50.300">
    <property type="entry name" value="P-loop containing nucleotide triphosphate hydrolases"/>
    <property type="match status" value="1"/>
</dbReference>
<dbReference type="SMART" id="SM00533">
    <property type="entry name" value="MUTSd"/>
    <property type="match status" value="1"/>
</dbReference>
<evidence type="ECO:0000313" key="8">
    <source>
        <dbReference type="Proteomes" id="UP000298663"/>
    </source>
</evidence>
<evidence type="ECO:0000313" key="7">
    <source>
        <dbReference type="EMBL" id="TKR80879.1"/>
    </source>
</evidence>
<dbReference type="InterPro" id="IPR011184">
    <property type="entry name" value="DNA_mismatch_repair_Msh2"/>
</dbReference>
<dbReference type="InterPro" id="IPR007696">
    <property type="entry name" value="DNA_mismatch_repair_MutS_core"/>
</dbReference>
<proteinExistence type="inferred from homology"/>
<dbReference type="Pfam" id="PF05192">
    <property type="entry name" value="MutS_III"/>
    <property type="match status" value="1"/>
</dbReference>
<accession>A0A4U5ND61</accession>
<feature type="domain" description="DNA mismatch repair proteins mutS family" evidence="6">
    <location>
        <begin position="623"/>
        <end position="639"/>
    </location>
</feature>